<dbReference type="Gene3D" id="2.170.150.40">
    <property type="entry name" value="Domain of unknown function (DUF427)"/>
    <property type="match status" value="2"/>
</dbReference>
<comment type="caution">
    <text evidence="2">The sequence shown here is derived from an EMBL/GenBank/DDBJ whole genome shotgun (WGS) entry which is preliminary data.</text>
</comment>
<feature type="domain" description="DUF427" evidence="1">
    <location>
        <begin position="157"/>
        <end position="255"/>
    </location>
</feature>
<reference evidence="2 3" key="1">
    <citation type="journal article" date="2024" name="Front Chem Biol">
        <title>Unveiling the potential of Daldinia eschscholtzii MFLUCC 19-0629 through bioactivity and bioinformatics studies for enhanced sustainable agriculture production.</title>
        <authorList>
            <person name="Brooks S."/>
            <person name="Weaver J.A."/>
            <person name="Klomchit A."/>
            <person name="Alharthi S.A."/>
            <person name="Onlamun T."/>
            <person name="Nurani R."/>
            <person name="Vong T.K."/>
            <person name="Alberti F."/>
            <person name="Greco C."/>
        </authorList>
    </citation>
    <scope>NUCLEOTIDE SEQUENCE [LARGE SCALE GENOMIC DNA]</scope>
    <source>
        <strain evidence="2">MFLUCC 19-0629</strain>
    </source>
</reference>
<dbReference type="InterPro" id="IPR007361">
    <property type="entry name" value="DUF427"/>
</dbReference>
<dbReference type="PANTHER" id="PTHR34310:SF9">
    <property type="entry name" value="BLR5716 PROTEIN"/>
    <property type="match status" value="1"/>
</dbReference>
<proteinExistence type="predicted"/>
<evidence type="ECO:0000313" key="3">
    <source>
        <dbReference type="Proteomes" id="UP001369815"/>
    </source>
</evidence>
<dbReference type="InterPro" id="IPR038694">
    <property type="entry name" value="DUF427_sf"/>
</dbReference>
<dbReference type="PANTHER" id="PTHR34310">
    <property type="entry name" value="DUF427 DOMAIN PROTEIN (AFU_ORTHOLOGUE AFUA_3G02220)"/>
    <property type="match status" value="1"/>
</dbReference>
<gene>
    <name evidence="2" type="ORF">Daesc_005348</name>
</gene>
<organism evidence="2 3">
    <name type="scientific">Daldinia eschscholtzii</name>
    <dbReference type="NCBI Taxonomy" id="292717"/>
    <lineage>
        <taxon>Eukaryota</taxon>
        <taxon>Fungi</taxon>
        <taxon>Dikarya</taxon>
        <taxon>Ascomycota</taxon>
        <taxon>Pezizomycotina</taxon>
        <taxon>Sordariomycetes</taxon>
        <taxon>Xylariomycetidae</taxon>
        <taxon>Xylariales</taxon>
        <taxon>Hypoxylaceae</taxon>
        <taxon>Daldinia</taxon>
    </lineage>
</organism>
<evidence type="ECO:0000259" key="1">
    <source>
        <dbReference type="Pfam" id="PF04248"/>
    </source>
</evidence>
<sequence>MSNPLAESDLLKLGNRLLENGPVKTLATARRVRILFNGAYVADTTSAVFVWEHEYYPYYYVPKKSVEEYLDTPTAAAAGKRDTECRTAKLTVGERTTDRVLVFGDELLHPRCEALRGMVRIEFGAADAWFEEDVRIYVHPKDPFRRVDVLHSTRPLEIRVDGQVVAQTGSSYHLYETGLPCRYYVPPTAVAAWDMLRESGTTTACPYKGVANYYHVELGGGGAAGGRRFEDLVWYYKTPTLECASITGCLCFYHEKEGVEVRLDGEVVQRPKTHWS</sequence>
<keyword evidence="3" id="KW-1185">Reference proteome</keyword>
<dbReference type="EMBL" id="JBANMG010000005">
    <property type="protein sequence ID" value="KAK6953049.1"/>
    <property type="molecule type" value="Genomic_DNA"/>
</dbReference>
<protein>
    <recommendedName>
        <fullName evidence="1">DUF427 domain-containing protein</fullName>
    </recommendedName>
</protein>
<dbReference type="Pfam" id="PF04248">
    <property type="entry name" value="NTP_transf_9"/>
    <property type="match status" value="2"/>
</dbReference>
<dbReference type="AlphaFoldDB" id="A0AAX6MKA3"/>
<evidence type="ECO:0000313" key="2">
    <source>
        <dbReference type="EMBL" id="KAK6953049.1"/>
    </source>
</evidence>
<dbReference type="Proteomes" id="UP001369815">
    <property type="component" value="Unassembled WGS sequence"/>
</dbReference>
<feature type="domain" description="DUF427" evidence="1">
    <location>
        <begin position="32"/>
        <end position="119"/>
    </location>
</feature>
<accession>A0AAX6MKA3</accession>
<name>A0AAX6MKA3_9PEZI</name>